<dbReference type="RefSeq" id="WP_310321610.1">
    <property type="nucleotide sequence ID" value="NZ_JAVDWU010000013.1"/>
</dbReference>
<dbReference type="EMBL" id="JAVDWU010000013">
    <property type="protein sequence ID" value="MDR7152653.1"/>
    <property type="molecule type" value="Genomic_DNA"/>
</dbReference>
<evidence type="ECO:0000313" key="1">
    <source>
        <dbReference type="EMBL" id="MDR7152653.1"/>
    </source>
</evidence>
<keyword evidence="2" id="KW-1185">Reference proteome</keyword>
<comment type="caution">
    <text evidence="1">The sequence shown here is derived from an EMBL/GenBank/DDBJ whole genome shotgun (WGS) entry which is preliminary data.</text>
</comment>
<proteinExistence type="predicted"/>
<sequence>MGTWSHEPFGNDDANDWAYDLEEVQDLSLVEQALDQALDAEEYLEAPEGSNAVAAVEVLAKLLGQGTQSDAYTEKVDEWVKSAGVKPSTELLEKAKRALVRVAGENSELQELWAEAGSDEWIASIKALQVAISAPQFR</sequence>
<accession>A0ABU1WTQ2</accession>
<organism evidence="1 2">
    <name type="scientific">Hydrogenophaga palleronii</name>
    <dbReference type="NCBI Taxonomy" id="65655"/>
    <lineage>
        <taxon>Bacteria</taxon>
        <taxon>Pseudomonadati</taxon>
        <taxon>Pseudomonadota</taxon>
        <taxon>Betaproteobacteria</taxon>
        <taxon>Burkholderiales</taxon>
        <taxon>Comamonadaceae</taxon>
        <taxon>Hydrogenophaga</taxon>
    </lineage>
</organism>
<name>A0ABU1WTQ2_9BURK</name>
<protein>
    <submittedName>
        <fullName evidence="1">NAD-dependent SIR2 family protein deacetylase</fullName>
    </submittedName>
</protein>
<gene>
    <name evidence="1" type="ORF">J2W49_004631</name>
</gene>
<dbReference type="InterPro" id="IPR025355">
    <property type="entry name" value="DUF4259"/>
</dbReference>
<evidence type="ECO:0000313" key="2">
    <source>
        <dbReference type="Proteomes" id="UP001265700"/>
    </source>
</evidence>
<dbReference type="Proteomes" id="UP001265700">
    <property type="component" value="Unassembled WGS sequence"/>
</dbReference>
<dbReference type="Pfam" id="PF14078">
    <property type="entry name" value="DUF4259"/>
    <property type="match status" value="1"/>
</dbReference>
<reference evidence="1 2" key="1">
    <citation type="submission" date="2023-07" db="EMBL/GenBank/DDBJ databases">
        <title>Sorghum-associated microbial communities from plants grown in Nebraska, USA.</title>
        <authorList>
            <person name="Schachtman D."/>
        </authorList>
    </citation>
    <scope>NUCLEOTIDE SEQUENCE [LARGE SCALE GENOMIC DNA]</scope>
    <source>
        <strain evidence="1 2">4249</strain>
    </source>
</reference>